<evidence type="ECO:0000256" key="1">
    <source>
        <dbReference type="SAM" id="MobiDB-lite"/>
    </source>
</evidence>
<organism evidence="2">
    <name type="scientific">Chromera velia CCMP2878</name>
    <dbReference type="NCBI Taxonomy" id="1169474"/>
    <lineage>
        <taxon>Eukaryota</taxon>
        <taxon>Sar</taxon>
        <taxon>Alveolata</taxon>
        <taxon>Colpodellida</taxon>
        <taxon>Chromeraceae</taxon>
        <taxon>Chromera</taxon>
    </lineage>
</organism>
<sequence>MENQKKESPEPSTERDSECDCDEQREAKAALEEMKKGLRFLREQQAAGQAPSPSDPEEATIENGFEGEMEWLESESRRPSSRRLSVSADPPREVLKALVRTTVLDPQDLQVEEDYTLNLSILRFVKERDGSMGVGFSLSKRKAWTPPTDPDVQVAVMEWQDSFGAWPVVNWAWLIALVLRKLPEEFREIANITPSYKLQHSPQQDFCLRMREAFVDVCRTNRLRDFSAPFLSAIFMFHPSHPQFDLGRRQDCALFFDTRLWTVARDLGFQVQDRTQRPAFTYFIGKSDLSVVDSTRRRWKDIDAYIRGRLSSSPPPETLSEEERERHAVRKTDQHILPDGIII</sequence>
<gene>
    <name evidence="2" type="ORF">Cvel_21588</name>
</gene>
<feature type="region of interest" description="Disordered" evidence="1">
    <location>
        <begin position="1"/>
        <end position="24"/>
    </location>
</feature>
<dbReference type="VEuPathDB" id="CryptoDB:Cvel_21588"/>
<protein>
    <submittedName>
        <fullName evidence="2">Uncharacterized protein</fullName>
    </submittedName>
</protein>
<accession>A0A0G4GEX3</accession>
<name>A0A0G4GEX3_9ALVE</name>
<feature type="region of interest" description="Disordered" evidence="1">
    <location>
        <begin position="36"/>
        <end position="60"/>
    </location>
</feature>
<dbReference type="AlphaFoldDB" id="A0A0G4GEX3"/>
<evidence type="ECO:0000313" key="2">
    <source>
        <dbReference type="EMBL" id="CEM28041.1"/>
    </source>
</evidence>
<dbReference type="EMBL" id="CDMZ01001146">
    <property type="protein sequence ID" value="CEM28041.1"/>
    <property type="molecule type" value="Genomic_DNA"/>
</dbReference>
<reference evidence="2" key="1">
    <citation type="submission" date="2014-11" db="EMBL/GenBank/DDBJ databases">
        <authorList>
            <person name="Otto D Thomas"/>
            <person name="Naeem Raeece"/>
        </authorList>
    </citation>
    <scope>NUCLEOTIDE SEQUENCE</scope>
</reference>
<proteinExistence type="predicted"/>